<dbReference type="EMBL" id="CP017637">
    <property type="protein sequence ID" value="APG10239.1"/>
    <property type="molecule type" value="Genomic_DNA"/>
</dbReference>
<accession>A0A1L3FA94</accession>
<protein>
    <recommendedName>
        <fullName evidence="2">eCIS core domain-containing protein</fullName>
    </recommendedName>
</protein>
<reference evidence="3 4" key="1">
    <citation type="submission" date="2016-11" db="EMBL/GenBank/DDBJ databases">
        <title>Complete Genome Sequence of Bradyrhizobium sp. strain J5, an isolated from soybean nodule in Hokkaido.</title>
        <authorList>
            <person name="Kanehara K."/>
        </authorList>
    </citation>
    <scope>NUCLEOTIDE SEQUENCE [LARGE SCALE GENOMIC DNA]</scope>
    <source>
        <strain evidence="3 4">J5</strain>
    </source>
</reference>
<feature type="region of interest" description="Disordered" evidence="1">
    <location>
        <begin position="1"/>
        <end position="90"/>
    </location>
</feature>
<dbReference type="InterPro" id="IPR025295">
    <property type="entry name" value="eCIS_core_dom"/>
</dbReference>
<dbReference type="AlphaFoldDB" id="A0A1L3FA94"/>
<organism evidence="3 4">
    <name type="scientific">Bradyrhizobium japonicum</name>
    <dbReference type="NCBI Taxonomy" id="375"/>
    <lineage>
        <taxon>Bacteria</taxon>
        <taxon>Pseudomonadati</taxon>
        <taxon>Pseudomonadota</taxon>
        <taxon>Alphaproteobacteria</taxon>
        <taxon>Hyphomicrobiales</taxon>
        <taxon>Nitrobacteraceae</taxon>
        <taxon>Bradyrhizobium</taxon>
    </lineage>
</organism>
<dbReference type="Proteomes" id="UP000181962">
    <property type="component" value="Chromosome"/>
</dbReference>
<proteinExistence type="predicted"/>
<gene>
    <name evidence="3" type="ORF">BKD09_18080</name>
</gene>
<evidence type="ECO:0000313" key="4">
    <source>
        <dbReference type="Proteomes" id="UP000181962"/>
    </source>
</evidence>
<feature type="compositionally biased region" description="Basic and acidic residues" evidence="1">
    <location>
        <begin position="25"/>
        <end position="39"/>
    </location>
</feature>
<dbReference type="Pfam" id="PF13699">
    <property type="entry name" value="eCIS_core"/>
    <property type="match status" value="1"/>
</dbReference>
<dbReference type="RefSeq" id="WP_071911620.1">
    <property type="nucleotide sequence ID" value="NZ_CP017637.1"/>
</dbReference>
<name>A0A1L3FA94_BRAJP</name>
<evidence type="ECO:0000259" key="2">
    <source>
        <dbReference type="Pfam" id="PF13699"/>
    </source>
</evidence>
<feature type="domain" description="eCIS core" evidence="2">
    <location>
        <begin position="83"/>
        <end position="160"/>
    </location>
</feature>
<evidence type="ECO:0000313" key="3">
    <source>
        <dbReference type="EMBL" id="APG10239.1"/>
    </source>
</evidence>
<sequence length="781" mass="85229">MTVHAAPKAVPKQSSPAHAPSLELRPARDRFESEAEHAAENALRPSQPAGPAPVLSPLPRSAGTTGQAAPAAVSEVVGSAGSPLGAPTRETMERGFRSDFSHVRIHTDAQAAASARAIRATAYTAGAHIVFGDGAYNPQSPRGRHILAHELAHVVQQRGATVPPAAVQRLAWYESIAVFFGAEGNFGDKELLAYLEKITKSAAIEGSFDSDNKARAIVRRWKAGQAEFKLDPVQKALLILEMQDGPTLDDDENAILDLLELSDIAALRIMFGSGKLSVTELESDIDGAEYKRLKRFFATRFRGGRDALAKGDVEPLGEPGKGAPTFAYDAMAIKIRIATAAGHDEVATIAAEVFALAPAERAKATEELGRERADIARRFDLLSDQAEDESDPAKKATLKQQADATERILGKYDVMLQGVFRDVTLTTSAGDLSTTVEPDAAKKADIAVALRPDPSSPLPFDNSPAGKKKYDDALRLLMPGMIQDYWDEMVKDKGTAEHGDPNKVHQLAEFERIGKASKDETDKVFGEYYDQSKHPELKADTLGARGNIHDLFAETEAELAGMDSTEKRDKAKALMRYFFQANDRVRAINRKLNASPHFDASNNPVGDEAIILDQIADDFTSTAAQVDKLNEIDRGWDASANLGDINIQIFKKADSDKDRDFLWDMFQTLIHEYIHTLRTTEYDNFANTFGDGSNENNTLIEGVDSLFDEIAWENVAPRVNDPKLREAVEGPAYAKLKPITVQPASRRRYSSYAEAVKLVNVVGIRNLYAAYFQGDVKKIGG</sequence>
<evidence type="ECO:0000256" key="1">
    <source>
        <dbReference type="SAM" id="MobiDB-lite"/>
    </source>
</evidence>